<organism evidence="2 3">
    <name type="scientific">Massilia psychrophila</name>
    <dbReference type="NCBI Taxonomy" id="1603353"/>
    <lineage>
        <taxon>Bacteria</taxon>
        <taxon>Pseudomonadati</taxon>
        <taxon>Pseudomonadota</taxon>
        <taxon>Betaproteobacteria</taxon>
        <taxon>Burkholderiales</taxon>
        <taxon>Oxalobacteraceae</taxon>
        <taxon>Telluria group</taxon>
        <taxon>Massilia</taxon>
    </lineage>
</organism>
<evidence type="ECO:0000313" key="3">
    <source>
        <dbReference type="Proteomes" id="UP000228593"/>
    </source>
</evidence>
<proteinExistence type="predicted"/>
<evidence type="ECO:0000256" key="1">
    <source>
        <dbReference type="SAM" id="MobiDB-lite"/>
    </source>
</evidence>
<dbReference type="EMBL" id="PDOB01000010">
    <property type="protein sequence ID" value="PIL40181.1"/>
    <property type="molecule type" value="Genomic_DNA"/>
</dbReference>
<accession>A0A2G8T2C2</accession>
<dbReference type="AlphaFoldDB" id="A0A2G8T2C2"/>
<dbReference type="Proteomes" id="UP000228593">
    <property type="component" value="Unassembled WGS sequence"/>
</dbReference>
<name>A0A2G8T2C2_9BURK</name>
<gene>
    <name evidence="2" type="ORF">CR103_08265</name>
</gene>
<feature type="region of interest" description="Disordered" evidence="1">
    <location>
        <begin position="59"/>
        <end position="78"/>
    </location>
</feature>
<comment type="caution">
    <text evidence="2">The sequence shown here is derived from an EMBL/GenBank/DDBJ whole genome shotgun (WGS) entry which is preliminary data.</text>
</comment>
<protein>
    <submittedName>
        <fullName evidence="2">Uncharacterized protein</fullName>
    </submittedName>
</protein>
<reference evidence="2 3" key="1">
    <citation type="submission" date="2017-10" db="EMBL/GenBank/DDBJ databases">
        <title>Massilia psychrophilum sp. nov., a novel purple-pigmented bacterium isolated from Tianshan glacier, Xinjiang Municipality, China.</title>
        <authorList>
            <person name="Wang H."/>
        </authorList>
    </citation>
    <scope>NUCLEOTIDE SEQUENCE [LARGE SCALE GENOMIC DNA]</scope>
    <source>
        <strain evidence="2 3">JCM 30813</strain>
    </source>
</reference>
<sequence>MEAIMSDYDDKAEKARQLTDDLQKAALNLIKHSGTNNFRIRIEGSVPAVYITLGEGRSSYSADSGVSHGPQGGTPQLTPDLEAVPVHAAAQDGAQRAPLASYFSKLKKVLAA</sequence>
<evidence type="ECO:0000313" key="2">
    <source>
        <dbReference type="EMBL" id="PIL40181.1"/>
    </source>
</evidence>
<keyword evidence="3" id="KW-1185">Reference proteome</keyword>